<dbReference type="Gene3D" id="1.10.510.10">
    <property type="entry name" value="Transferase(Phosphotransferase) domain 1"/>
    <property type="match status" value="1"/>
</dbReference>
<name>A0AB39QAK5_9ACTN</name>
<dbReference type="SMART" id="SM00220">
    <property type="entry name" value="S_TKc"/>
    <property type="match status" value="1"/>
</dbReference>
<dbReference type="FunFam" id="1.10.510.10:FF:000021">
    <property type="entry name" value="Serine/threonine protein kinase"/>
    <property type="match status" value="1"/>
</dbReference>
<dbReference type="InterPro" id="IPR008271">
    <property type="entry name" value="Ser/Thr_kinase_AS"/>
</dbReference>
<keyword evidence="9" id="KW-0812">Transmembrane</keyword>
<protein>
    <recommendedName>
        <fullName evidence="1">non-specific serine/threonine protein kinase</fullName>
        <ecNumber evidence="1">2.7.11.1</ecNumber>
    </recommendedName>
</protein>
<dbReference type="PROSITE" id="PS00108">
    <property type="entry name" value="PROTEIN_KINASE_ST"/>
    <property type="match status" value="1"/>
</dbReference>
<evidence type="ECO:0000256" key="8">
    <source>
        <dbReference type="SAM" id="MobiDB-lite"/>
    </source>
</evidence>
<sequence length="442" mass="47435">MAEQLLDGRYLLTHRIGAGGMGEVWHSRDERLRRDVAVKLITGLGQVRDPKLVARFVQEAQVLAGLSSPHIVTVHELGTARRGGGPELPYLVMELLHGHPLDELVRGGERFSLHDVSRWGRQMCRALATAHASGVVHRDMKPANVMVTEGAAGERDVKVLDFGIARLLDDTGTSTVLTATGATVGTPAYMSPEQITADPKRPADGRSDLYSLGCVLYELVAGRPPFEAPSAFTLMQKHLSERPAPPRGPHADVPDAWSRLILALLAKDPEDRPQTAQEVGRRLAELGDDTPAVPPAPPLHAGPGPQAPGAPARTSTAPTPPRSASAHPPTRLDRGPAAPAPRPTARRSPAARTPQPPRRVDPGASAPHRPVWTERVEAPPPRAFASTPSARHDPLLPRSTVRGGCLGLVFLSVVATLPWRGAVALVVGVAIGTYVWRHYRRR</sequence>
<keyword evidence="6 7" id="KW-0067">ATP-binding</keyword>
<dbReference type="PROSITE" id="PS50011">
    <property type="entry name" value="PROTEIN_KINASE_DOM"/>
    <property type="match status" value="1"/>
</dbReference>
<dbReference type="PROSITE" id="PS00107">
    <property type="entry name" value="PROTEIN_KINASE_ATP"/>
    <property type="match status" value="1"/>
</dbReference>
<dbReference type="AlphaFoldDB" id="A0AB39QAK5"/>
<evidence type="ECO:0000256" key="1">
    <source>
        <dbReference type="ARBA" id="ARBA00012513"/>
    </source>
</evidence>
<feature type="compositionally biased region" description="Pro residues" evidence="8">
    <location>
        <begin position="292"/>
        <end position="308"/>
    </location>
</feature>
<proteinExistence type="predicted"/>
<dbReference type="SUPFAM" id="SSF56112">
    <property type="entry name" value="Protein kinase-like (PK-like)"/>
    <property type="match status" value="1"/>
</dbReference>
<feature type="compositionally biased region" description="Low complexity" evidence="8">
    <location>
        <begin position="309"/>
        <end position="329"/>
    </location>
</feature>
<feature type="transmembrane region" description="Helical" evidence="9">
    <location>
        <begin position="406"/>
        <end position="436"/>
    </location>
</feature>
<dbReference type="GO" id="GO:0004674">
    <property type="term" value="F:protein serine/threonine kinase activity"/>
    <property type="evidence" value="ECO:0007669"/>
    <property type="project" value="UniProtKB-KW"/>
</dbReference>
<evidence type="ECO:0000256" key="6">
    <source>
        <dbReference type="ARBA" id="ARBA00022840"/>
    </source>
</evidence>
<dbReference type="RefSeq" id="WP_369174277.1">
    <property type="nucleotide sequence ID" value="NZ_CP163439.1"/>
</dbReference>
<keyword evidence="5 11" id="KW-0418">Kinase</keyword>
<evidence type="ECO:0000256" key="2">
    <source>
        <dbReference type="ARBA" id="ARBA00022527"/>
    </source>
</evidence>
<evidence type="ECO:0000256" key="5">
    <source>
        <dbReference type="ARBA" id="ARBA00022777"/>
    </source>
</evidence>
<feature type="binding site" evidence="7">
    <location>
        <position position="39"/>
    </location>
    <ligand>
        <name>ATP</name>
        <dbReference type="ChEBI" id="CHEBI:30616"/>
    </ligand>
</feature>
<dbReference type="Pfam" id="PF00069">
    <property type="entry name" value="Pkinase"/>
    <property type="match status" value="1"/>
</dbReference>
<evidence type="ECO:0000256" key="3">
    <source>
        <dbReference type="ARBA" id="ARBA00022679"/>
    </source>
</evidence>
<evidence type="ECO:0000256" key="4">
    <source>
        <dbReference type="ARBA" id="ARBA00022741"/>
    </source>
</evidence>
<dbReference type="EC" id="2.7.11.1" evidence="1"/>
<feature type="region of interest" description="Disordered" evidence="8">
    <location>
        <begin position="287"/>
        <end position="391"/>
    </location>
</feature>
<evidence type="ECO:0000259" key="10">
    <source>
        <dbReference type="PROSITE" id="PS50011"/>
    </source>
</evidence>
<dbReference type="CDD" id="cd14014">
    <property type="entry name" value="STKc_PknB_like"/>
    <property type="match status" value="1"/>
</dbReference>
<accession>A0AB39QAK5</accession>
<dbReference type="InterPro" id="IPR000719">
    <property type="entry name" value="Prot_kinase_dom"/>
</dbReference>
<dbReference type="PANTHER" id="PTHR43289:SF6">
    <property type="entry name" value="SERINE_THREONINE-PROTEIN KINASE NEKL-3"/>
    <property type="match status" value="1"/>
</dbReference>
<dbReference type="GO" id="GO:0005524">
    <property type="term" value="F:ATP binding"/>
    <property type="evidence" value="ECO:0007669"/>
    <property type="project" value="UniProtKB-UniRule"/>
</dbReference>
<dbReference type="InterPro" id="IPR017441">
    <property type="entry name" value="Protein_kinase_ATP_BS"/>
</dbReference>
<evidence type="ECO:0000256" key="7">
    <source>
        <dbReference type="PROSITE-ProRule" id="PRU10141"/>
    </source>
</evidence>
<dbReference type="EMBL" id="CP163439">
    <property type="protein sequence ID" value="XDQ39554.1"/>
    <property type="molecule type" value="Genomic_DNA"/>
</dbReference>
<dbReference type="InterPro" id="IPR011009">
    <property type="entry name" value="Kinase-like_dom_sf"/>
</dbReference>
<evidence type="ECO:0000256" key="9">
    <source>
        <dbReference type="SAM" id="Phobius"/>
    </source>
</evidence>
<organism evidence="11">
    <name type="scientific">Streptomyces sp. R28</name>
    <dbReference type="NCBI Taxonomy" id="3238628"/>
    <lineage>
        <taxon>Bacteria</taxon>
        <taxon>Bacillati</taxon>
        <taxon>Actinomycetota</taxon>
        <taxon>Actinomycetes</taxon>
        <taxon>Kitasatosporales</taxon>
        <taxon>Streptomycetaceae</taxon>
        <taxon>Streptomyces</taxon>
    </lineage>
</organism>
<dbReference type="Gene3D" id="3.30.200.20">
    <property type="entry name" value="Phosphorylase Kinase, domain 1"/>
    <property type="match status" value="1"/>
</dbReference>
<keyword evidence="9" id="KW-1133">Transmembrane helix</keyword>
<reference evidence="11" key="1">
    <citation type="submission" date="2024-07" db="EMBL/GenBank/DDBJ databases">
        <authorList>
            <person name="Yu S.T."/>
        </authorList>
    </citation>
    <scope>NUCLEOTIDE SEQUENCE</scope>
    <source>
        <strain evidence="11">R28</strain>
    </source>
</reference>
<keyword evidence="9" id="KW-0472">Membrane</keyword>
<keyword evidence="4 7" id="KW-0547">Nucleotide-binding</keyword>
<evidence type="ECO:0000313" key="11">
    <source>
        <dbReference type="EMBL" id="XDQ39554.1"/>
    </source>
</evidence>
<dbReference type="PANTHER" id="PTHR43289">
    <property type="entry name" value="MITOGEN-ACTIVATED PROTEIN KINASE KINASE KINASE 20-RELATED"/>
    <property type="match status" value="1"/>
</dbReference>
<feature type="domain" description="Protein kinase" evidence="10">
    <location>
        <begin position="10"/>
        <end position="293"/>
    </location>
</feature>
<keyword evidence="2" id="KW-0723">Serine/threonine-protein kinase</keyword>
<keyword evidence="3" id="KW-0808">Transferase</keyword>
<gene>
    <name evidence="11" type="ORF">AB5J49_42805</name>
</gene>